<proteinExistence type="predicted"/>
<gene>
    <name evidence="1" type="ORF">NEILACOT_04153</name>
</gene>
<comment type="caution">
    <text evidence="1">The sequence shown here is derived from an EMBL/GenBank/DDBJ whole genome shotgun (WGS) entry which is preliminary data.</text>
</comment>
<reference evidence="1 2" key="1">
    <citation type="submission" date="2009-10" db="EMBL/GenBank/DDBJ databases">
        <authorList>
            <person name="Weinstock G."/>
            <person name="Sodergren E."/>
            <person name="Clifton S."/>
            <person name="Fulton L."/>
            <person name="Fulton B."/>
            <person name="Courtney L."/>
            <person name="Fronick C."/>
            <person name="Harrison M."/>
            <person name="Strong C."/>
            <person name="Farmer C."/>
            <person name="Delahaunty K."/>
            <person name="Markovic C."/>
            <person name="Hall O."/>
            <person name="Minx P."/>
            <person name="Tomlinson C."/>
            <person name="Mitreva M."/>
            <person name="Nelson J."/>
            <person name="Hou S."/>
            <person name="Wollam A."/>
            <person name="Pepin K.H."/>
            <person name="Johnson M."/>
            <person name="Bhonagiri V."/>
            <person name="Nash W.E."/>
            <person name="Warren W."/>
            <person name="Chinwalla A."/>
            <person name="Mardis E.R."/>
            <person name="Wilson R.K."/>
        </authorList>
    </citation>
    <scope>NUCLEOTIDE SEQUENCE [LARGE SCALE GENOMIC DNA]</scope>
    <source>
        <strain evidence="1 2">ATCC 23970</strain>
    </source>
</reference>
<organism evidence="1 2">
    <name type="scientific">Neisseria lactamica ATCC 23970</name>
    <dbReference type="NCBI Taxonomy" id="546265"/>
    <lineage>
        <taxon>Bacteria</taxon>
        <taxon>Pseudomonadati</taxon>
        <taxon>Pseudomonadota</taxon>
        <taxon>Betaproteobacteria</taxon>
        <taxon>Neisseriales</taxon>
        <taxon>Neisseriaceae</taxon>
        <taxon>Neisseria</taxon>
    </lineage>
</organism>
<sequence length="39" mass="4489">MPDKEYKNVPVRRYKALICNFDSKVAAPVGKPCRKIPKK</sequence>
<accession>D0W9E3</accession>
<dbReference type="AlphaFoldDB" id="D0W9E3"/>
<protein>
    <submittedName>
        <fullName evidence="1">Uncharacterized protein</fullName>
    </submittedName>
</protein>
<dbReference type="Proteomes" id="UP000003843">
    <property type="component" value="Unassembled WGS sequence"/>
</dbReference>
<name>D0W9E3_NEILA</name>
<evidence type="ECO:0000313" key="2">
    <source>
        <dbReference type="Proteomes" id="UP000003843"/>
    </source>
</evidence>
<evidence type="ECO:0000313" key="1">
    <source>
        <dbReference type="EMBL" id="EEZ75738.1"/>
    </source>
</evidence>
<dbReference type="EMBL" id="ACEQ02000012">
    <property type="protein sequence ID" value="EEZ75738.1"/>
    <property type="molecule type" value="Genomic_DNA"/>
</dbReference>